<dbReference type="Proteomes" id="UP000033260">
    <property type="component" value="Chromosome"/>
</dbReference>
<evidence type="ECO:0000313" key="2">
    <source>
        <dbReference type="Proteomes" id="UP000033260"/>
    </source>
</evidence>
<accession>A0AAU8SCY2</accession>
<sequence>MHVIFFFLSHRFKTIHQDKAGFLLQRCSGQITAQVVELFTAPLVGCRIVFPEILRMSLRQRAGQYPAAGIIRLIGRALLGCIGQA</sequence>
<protein>
    <submittedName>
        <fullName evidence="1">Uncharacterized protein</fullName>
    </submittedName>
</protein>
<dbReference type="EMBL" id="CP010979">
    <property type="protein sequence ID" value="AJQ51047.1"/>
    <property type="molecule type" value="Genomic_DNA"/>
</dbReference>
<dbReference type="AlphaFoldDB" id="A0AAU8SCY2"/>
<reference evidence="1 2" key="1">
    <citation type="submission" date="2015-02" db="EMBL/GenBank/DDBJ databases">
        <title>Complete Genome Sequencing of Pseudomonas putida S13.1.2.</title>
        <authorList>
            <person name="Chong T.M."/>
            <person name="Chan K.G."/>
            <person name="Dessaux Y."/>
        </authorList>
    </citation>
    <scope>NUCLEOTIDE SEQUENCE [LARGE SCALE GENOMIC DNA]</scope>
    <source>
        <strain evidence="1 2">S13.1.2</strain>
    </source>
</reference>
<gene>
    <name evidence="1" type="ORF">N805_29025</name>
</gene>
<name>A0AAU8SCY2_PSEPU</name>
<proteinExistence type="predicted"/>
<evidence type="ECO:0000313" key="1">
    <source>
        <dbReference type="EMBL" id="AJQ51047.1"/>
    </source>
</evidence>
<organism evidence="1 2">
    <name type="scientific">Pseudomonas putida S13.1.2</name>
    <dbReference type="NCBI Taxonomy" id="1384061"/>
    <lineage>
        <taxon>Bacteria</taxon>
        <taxon>Pseudomonadati</taxon>
        <taxon>Pseudomonadota</taxon>
        <taxon>Gammaproteobacteria</taxon>
        <taxon>Pseudomonadales</taxon>
        <taxon>Pseudomonadaceae</taxon>
        <taxon>Pseudomonas</taxon>
    </lineage>
</organism>